<evidence type="ECO:0000313" key="2">
    <source>
        <dbReference type="EMBL" id="QNA44790.1"/>
    </source>
</evidence>
<evidence type="ECO:0000256" key="1">
    <source>
        <dbReference type="SAM" id="SignalP"/>
    </source>
</evidence>
<dbReference type="Proteomes" id="UP000515344">
    <property type="component" value="Chromosome"/>
</dbReference>
<dbReference type="InterPro" id="IPR015943">
    <property type="entry name" value="WD40/YVTN_repeat-like_dom_sf"/>
</dbReference>
<dbReference type="InterPro" id="IPR011047">
    <property type="entry name" value="Quinoprotein_ADH-like_sf"/>
</dbReference>
<dbReference type="PANTHER" id="PTHR42754">
    <property type="entry name" value="ENDOGLUCANASE"/>
    <property type="match status" value="1"/>
</dbReference>
<dbReference type="EMBL" id="CP060007">
    <property type="protein sequence ID" value="QNA44790.1"/>
    <property type="molecule type" value="Genomic_DNA"/>
</dbReference>
<dbReference type="Gene3D" id="2.130.10.10">
    <property type="entry name" value="YVTN repeat-like/Quinoprotein amine dehydrogenase"/>
    <property type="match status" value="1"/>
</dbReference>
<name>A0A7G5XH37_9BACT</name>
<keyword evidence="1" id="KW-0732">Signal</keyword>
<dbReference type="InterPro" id="IPR026341">
    <property type="entry name" value="T9SS_type_B"/>
</dbReference>
<feature type="chain" id="PRO_5028993553" evidence="1">
    <location>
        <begin position="21"/>
        <end position="1466"/>
    </location>
</feature>
<reference evidence="3" key="1">
    <citation type="submission" date="2020-08" db="EMBL/GenBank/DDBJ databases">
        <title>Lacibacter sp. S13-6-6 genome sequencing.</title>
        <authorList>
            <person name="Jin L."/>
        </authorList>
    </citation>
    <scope>NUCLEOTIDE SEQUENCE [LARGE SCALE GENOMIC DNA]</scope>
    <source>
        <strain evidence="3">S13-6-6</strain>
    </source>
</reference>
<dbReference type="NCBIfam" id="TIGR04131">
    <property type="entry name" value="Bac_Flav_CTERM"/>
    <property type="match status" value="1"/>
</dbReference>
<evidence type="ECO:0000313" key="3">
    <source>
        <dbReference type="Proteomes" id="UP000515344"/>
    </source>
</evidence>
<feature type="signal peptide" evidence="1">
    <location>
        <begin position="1"/>
        <end position="20"/>
    </location>
</feature>
<dbReference type="RefSeq" id="WP_182803282.1">
    <property type="nucleotide sequence ID" value="NZ_CP060007.1"/>
</dbReference>
<keyword evidence="3" id="KW-1185">Reference proteome</keyword>
<dbReference type="SUPFAM" id="SSF50998">
    <property type="entry name" value="Quinoprotein alcohol dehydrogenase-like"/>
    <property type="match status" value="1"/>
</dbReference>
<dbReference type="KEGG" id="lacs:H4075_00920"/>
<organism evidence="2 3">
    <name type="scientific">Lacibacter sediminis</name>
    <dbReference type="NCBI Taxonomy" id="2760713"/>
    <lineage>
        <taxon>Bacteria</taxon>
        <taxon>Pseudomonadati</taxon>
        <taxon>Bacteroidota</taxon>
        <taxon>Chitinophagia</taxon>
        <taxon>Chitinophagales</taxon>
        <taxon>Chitinophagaceae</taxon>
        <taxon>Lacibacter</taxon>
    </lineage>
</organism>
<gene>
    <name evidence="2" type="ORF">H4075_00920</name>
</gene>
<proteinExistence type="predicted"/>
<sequence>MPVRFFCFTLFFLQFTLAFAQTNESRLPASFISERSKTQNSFFSNTNSKVKSPTRLKQEIQRISFKDTDTCQTFTYKEKIGINGNNEDVNCSAAIGNGDIVFGGSVQKNGTAETDAYLFCLNAGGDIKWAKTVGTAGSNETIVKMKKTSDGNFIVIGNSKNLSTNKTDVLVLFMNATGILLWSRLLNDVTAGNLFAADVDETPNGNFLIAADNGLLVTYCSVSASGTVNWARKLQISATVKCIAVQNQSNYKYYIVSTGTDSGYKVGNVVCINPTSGIVEWQKKLGGPAQGKHVIFKQAASFNSAPLVIGLVSSNGADYALFRSWVTGWSPNMFEVYNTNSSLSPSASLATAMWNDFIFYSPSGSSQEWNWIKNGPESSVKSHLSFSIGFSSVTTNITAGEKTVDGGFLAAGTINDGTNGSKVFVVKTDSTGMMPLCPLSKAAIAKKDSLYSLPLLPAVQTNITVGFSAVSLAVADYAAMVTTSCKQIYCPPQIQEDTCLPTFVKQYRSTTYNDVAISLSTVQDSVVILSGVTDNSGMLLRLDKNGRLQLRRKFGFTENGTTIFGSTVLEHITAKDGNIAVLTSNRGPLSTVLFALTKYDPQFNQVSSKSYTMVPGYNYSGMCEDASSNIYLLFYRATGFNTDASVVKLDNTGNIVWIKSFIPTGHQYYIFWNGAPFTIGNDLFIGINYNYDNNWKFMLTKFNTANGSITWAKEYAQASKDLNLTIAGFNNGKLYFNGNASVRNGASFPFALTSDVNGTVLTSKRFALNSSEQITGGAFVARNGDLVYNVHYRDYINYPNKVFKAFWRLDPNLNVKLSKKTQRFGGFGYTYQAAEATDGSIYEIGINYSQADYEADFYLEKKLPDGSSGTCLSEPLPLSLVDEAVTVSNITLSDINLFALTPVTQPVPLQPLSINQNGIYCVSQPSCQSIAVNGPTQICDTAQNQSFKFIRSAGCTLIPMWSFDSSHYRLIQQTDSTLTVRFTKPGNFKLNVELFNGCSVYKDSMMVQVIASPALLNLGADKVLCKDSLIRLNASAGFQSYLWQNGSTDSTFIVDGPGTYHVAVTDNCNNIFRDTVVVTGDASSLFKIEAGTFVKCNNDSLLISAVAGFERYNWYPQSDLKQISSASVQVYPKTSRIYTVKAFTPNACPVLDSVLITVNTSPTIKLGNDTAFCKGNSVVFDAGNGFVSYAWSNGMNTKQITVNAAANYFVKATAANGCSSFDTVRITNVFANPLLQLGGDTSFCIGSSIILSPGVYSNYSWQDGSNASSIRISSPGLYWVKVKDSNGCNAADSIKVLPLKQLPQNFLADTISFCPGSSVQLEALQNYAGYLWSNGGRTNRINVTQPGNYWLEATNNDGCKNRDTIDVKYKDCVIDLNFPNGFTPNKDQLNDLFQPMVWGILETYRLRIYDRWGMLIFETTDPLTGWDGTYKGKPYDPGTFSWICIYQFKAPGSIVKRKSGLVHLLR</sequence>
<dbReference type="Pfam" id="PF13585">
    <property type="entry name" value="CHU_C"/>
    <property type="match status" value="1"/>
</dbReference>
<accession>A0A7G5XH37</accession>
<dbReference type="PANTHER" id="PTHR42754:SF1">
    <property type="entry name" value="LIPOPROTEIN"/>
    <property type="match status" value="1"/>
</dbReference>
<protein>
    <submittedName>
        <fullName evidence="2">Gliding motility-associated C-terminal domain-containing protein</fullName>
    </submittedName>
</protein>